<dbReference type="GO" id="GO:0016791">
    <property type="term" value="F:phosphatase activity"/>
    <property type="evidence" value="ECO:0007669"/>
    <property type="project" value="TreeGrafter"/>
</dbReference>
<evidence type="ECO:0000313" key="2">
    <source>
        <dbReference type="EMBL" id="GAN78061.1"/>
    </source>
</evidence>
<dbReference type="InterPro" id="IPR006186">
    <property type="entry name" value="Ser/Thr-sp_prot-phosphatase"/>
</dbReference>
<dbReference type="PROSITE" id="PS00125">
    <property type="entry name" value="SER_THR_PHOSPHATASE"/>
    <property type="match status" value="1"/>
</dbReference>
<accession>A0A0D6P9M4</accession>
<organism evidence="2 3">
    <name type="scientific">Acidisphaera rubrifaciens HS-AP3</name>
    <dbReference type="NCBI Taxonomy" id="1231350"/>
    <lineage>
        <taxon>Bacteria</taxon>
        <taxon>Pseudomonadati</taxon>
        <taxon>Pseudomonadota</taxon>
        <taxon>Alphaproteobacteria</taxon>
        <taxon>Acetobacterales</taxon>
        <taxon>Acetobacteraceae</taxon>
        <taxon>Acidisphaera</taxon>
    </lineage>
</organism>
<dbReference type="SUPFAM" id="SSF56300">
    <property type="entry name" value="Metallo-dependent phosphatases"/>
    <property type="match status" value="1"/>
</dbReference>
<dbReference type="InterPro" id="IPR004843">
    <property type="entry name" value="Calcineurin-like_PHP"/>
</dbReference>
<comment type="caution">
    <text evidence="2">The sequence shown here is derived from an EMBL/GenBank/DDBJ whole genome shotgun (WGS) entry which is preliminary data.</text>
</comment>
<gene>
    <name evidence="2" type="ORF">Asru_0600_02</name>
</gene>
<sequence>MGDIHGCDDRLAALHALIHDDLAARPAAKTALVHLGDYVDRGPDSRGVLARIADPRIAGVSVINLRGNHEAMMLAALDGTARAVDDWLRNGGDATLESFGLSPDADPASWPAAVGDAVIARLAALPMTWAAGSYVFVHAGLRPGVPVAAQADHDLLWIRDPFLDHAGDFGAVVVHGHTPCREPEVRPNRIGIDTGAVMGGALTCVVLEGDTLGFLQA</sequence>
<dbReference type="PANTHER" id="PTHR42850:SF4">
    <property type="entry name" value="ZINC-DEPENDENT ENDOPOLYPHOSPHATASE"/>
    <property type="match status" value="1"/>
</dbReference>
<dbReference type="InterPro" id="IPR050126">
    <property type="entry name" value="Ap4A_hydrolase"/>
</dbReference>
<dbReference type="EMBL" id="BANB01000600">
    <property type="protein sequence ID" value="GAN78061.1"/>
    <property type="molecule type" value="Genomic_DNA"/>
</dbReference>
<dbReference type="InterPro" id="IPR029052">
    <property type="entry name" value="Metallo-depent_PP-like"/>
</dbReference>
<keyword evidence="3" id="KW-1185">Reference proteome</keyword>
<dbReference type="Pfam" id="PF00149">
    <property type="entry name" value="Metallophos"/>
    <property type="match status" value="1"/>
</dbReference>
<dbReference type="GO" id="GO:0005737">
    <property type="term" value="C:cytoplasm"/>
    <property type="evidence" value="ECO:0007669"/>
    <property type="project" value="TreeGrafter"/>
</dbReference>
<dbReference type="PANTHER" id="PTHR42850">
    <property type="entry name" value="METALLOPHOSPHOESTERASE"/>
    <property type="match status" value="1"/>
</dbReference>
<proteinExistence type="predicted"/>
<feature type="domain" description="Serine/threonine specific protein phosphatases" evidence="1">
    <location>
        <begin position="65"/>
        <end position="70"/>
    </location>
</feature>
<dbReference type="AlphaFoldDB" id="A0A0D6P9M4"/>
<dbReference type="GO" id="GO:0110154">
    <property type="term" value="P:RNA decapping"/>
    <property type="evidence" value="ECO:0007669"/>
    <property type="project" value="TreeGrafter"/>
</dbReference>
<dbReference type="GO" id="GO:0008803">
    <property type="term" value="F:bis(5'-nucleosyl)-tetraphosphatase (symmetrical) activity"/>
    <property type="evidence" value="ECO:0007669"/>
    <property type="project" value="TreeGrafter"/>
</dbReference>
<evidence type="ECO:0000259" key="1">
    <source>
        <dbReference type="PROSITE" id="PS00125"/>
    </source>
</evidence>
<dbReference type="RefSeq" id="WP_241771205.1">
    <property type="nucleotide sequence ID" value="NZ_BANB01000600.1"/>
</dbReference>
<evidence type="ECO:0000313" key="3">
    <source>
        <dbReference type="Proteomes" id="UP000032680"/>
    </source>
</evidence>
<name>A0A0D6P9M4_9PROT</name>
<dbReference type="Proteomes" id="UP000032680">
    <property type="component" value="Unassembled WGS sequence"/>
</dbReference>
<dbReference type="Gene3D" id="3.60.21.10">
    <property type="match status" value="1"/>
</dbReference>
<dbReference type="CDD" id="cd00144">
    <property type="entry name" value="MPP_PPP_family"/>
    <property type="match status" value="1"/>
</dbReference>
<protein>
    <submittedName>
        <fullName evidence="2">Serine/threonine protein phosphatase</fullName>
    </submittedName>
</protein>
<reference evidence="2 3" key="1">
    <citation type="submission" date="2012-11" db="EMBL/GenBank/DDBJ databases">
        <title>Whole genome sequence of Acidisphaera rubrifaciens HS-AP3.</title>
        <authorList>
            <person name="Azuma Y."/>
            <person name="Higashiura N."/>
            <person name="Hirakawa H."/>
            <person name="Matsushita K."/>
        </authorList>
    </citation>
    <scope>NUCLEOTIDE SEQUENCE [LARGE SCALE GENOMIC DNA]</scope>
    <source>
        <strain evidence="2 3">HS-AP3</strain>
    </source>
</reference>